<protein>
    <submittedName>
        <fullName evidence="2">Uncharacterized membrane protein</fullName>
    </submittedName>
</protein>
<gene>
    <name evidence="2" type="ORF">SAMN04488040_3527</name>
</gene>
<keyword evidence="1" id="KW-0812">Transmembrane</keyword>
<keyword evidence="3" id="KW-1185">Reference proteome</keyword>
<dbReference type="Proteomes" id="UP000199239">
    <property type="component" value="Unassembled WGS sequence"/>
</dbReference>
<evidence type="ECO:0000313" key="2">
    <source>
        <dbReference type="EMBL" id="SFT16461.1"/>
    </source>
</evidence>
<keyword evidence="1" id="KW-1133">Transmembrane helix</keyword>
<feature type="transmembrane region" description="Helical" evidence="1">
    <location>
        <begin position="219"/>
        <end position="247"/>
    </location>
</feature>
<dbReference type="InterPro" id="IPR018692">
    <property type="entry name" value="DUF2189"/>
</dbReference>
<organism evidence="2 3">
    <name type="scientific">Sulfitobacter marinus</name>
    <dbReference type="NCBI Taxonomy" id="394264"/>
    <lineage>
        <taxon>Bacteria</taxon>
        <taxon>Pseudomonadati</taxon>
        <taxon>Pseudomonadota</taxon>
        <taxon>Alphaproteobacteria</taxon>
        <taxon>Rhodobacterales</taxon>
        <taxon>Roseobacteraceae</taxon>
        <taxon>Sulfitobacter</taxon>
    </lineage>
</organism>
<keyword evidence="1" id="KW-0472">Membrane</keyword>
<evidence type="ECO:0000256" key="1">
    <source>
        <dbReference type="SAM" id="Phobius"/>
    </source>
</evidence>
<dbReference type="AlphaFoldDB" id="A0A1I6VS95"/>
<dbReference type="EMBL" id="FPAJ01000009">
    <property type="protein sequence ID" value="SFT16461.1"/>
    <property type="molecule type" value="Genomic_DNA"/>
</dbReference>
<name>A0A1I6VS95_9RHOB</name>
<sequence>MNDVASSRIPSPGAPEFRAVSVSDLVHALRLGAADLRRAPLFGLGFAAVYVIAAWAMAWITWRTGTTFWLVLAVFGFPLLGPFIAVGLYEVSRRLQARQYPSPSAVLSVVLRQRKRSLPMIGAITIVIFLFWFFLGHMIFALFLGLSPMSNISSSPDVFLTPNGLAMLTVGTIVGAIFALLLYMITVLAVPMVLDREVDFITAMATSFSYVTHNPGVMLGWAAFIAVLTLISLAPMFLGLFVVLPLLGHATWHLYHLLIVPTDGIAGQPPRRET</sequence>
<feature type="transmembrane region" description="Helical" evidence="1">
    <location>
        <begin position="165"/>
        <end position="190"/>
    </location>
</feature>
<evidence type="ECO:0000313" key="3">
    <source>
        <dbReference type="Proteomes" id="UP000199239"/>
    </source>
</evidence>
<feature type="transmembrane region" description="Helical" evidence="1">
    <location>
        <begin position="39"/>
        <end position="62"/>
    </location>
</feature>
<proteinExistence type="predicted"/>
<accession>A0A1I6VS95</accession>
<feature type="transmembrane region" description="Helical" evidence="1">
    <location>
        <begin position="121"/>
        <end position="145"/>
    </location>
</feature>
<feature type="transmembrane region" description="Helical" evidence="1">
    <location>
        <begin position="68"/>
        <end position="89"/>
    </location>
</feature>
<reference evidence="3" key="1">
    <citation type="submission" date="2016-10" db="EMBL/GenBank/DDBJ databases">
        <authorList>
            <person name="Varghese N."/>
            <person name="Submissions S."/>
        </authorList>
    </citation>
    <scope>NUCLEOTIDE SEQUENCE [LARGE SCALE GENOMIC DNA]</scope>
    <source>
        <strain evidence="3">DSM 23422</strain>
    </source>
</reference>
<dbReference type="Pfam" id="PF09955">
    <property type="entry name" value="DUF2189"/>
    <property type="match status" value="1"/>
</dbReference>
<dbReference type="STRING" id="394264.SAMN04488040_3527"/>